<dbReference type="EMBL" id="FNWU01000006">
    <property type="protein sequence ID" value="SEH55049.1"/>
    <property type="molecule type" value="Genomic_DNA"/>
</dbReference>
<proteinExistence type="predicted"/>
<evidence type="ECO:0000313" key="2">
    <source>
        <dbReference type="EMBL" id="SEH55049.1"/>
    </source>
</evidence>
<organism evidence="2 3">
    <name type="scientific">Halopenitus malekzadehii</name>
    <dbReference type="NCBI Taxonomy" id="1267564"/>
    <lineage>
        <taxon>Archaea</taxon>
        <taxon>Methanobacteriati</taxon>
        <taxon>Methanobacteriota</taxon>
        <taxon>Stenosarchaea group</taxon>
        <taxon>Halobacteria</taxon>
        <taxon>Halobacteriales</taxon>
        <taxon>Haloferacaceae</taxon>
        <taxon>Halopenitus</taxon>
    </lineage>
</organism>
<dbReference type="AlphaFoldDB" id="A0A1H6J343"/>
<accession>A0A1H6J343</accession>
<sequence>MSDSDGDATNDDATDDDATDDVTDDNSTDDDASHGLHVIDRFADGIGWVAYPDEPMQRASHAIAIANEEARDDDGTGGVPDVWVIDPVDPPGEDGADRLDALLADLGDVAGVVCCLDRHKRDAAAVATRHDVAVWIPEWMTGVAAELDAPVERFGPRLADTGFEAIRVKNTSMPPWQEVALFDGSTLIVPEAVGTNGLFLAAGEGLGVHPALRPFPPRKPLRGLDPDRILVGHGEGIHEHAGDRLADTLAGARRRAPSAYLNALRAVIGS</sequence>
<dbReference type="InterPro" id="IPR036866">
    <property type="entry name" value="RibonucZ/Hydroxyglut_hydro"/>
</dbReference>
<reference evidence="2 3" key="1">
    <citation type="submission" date="2016-10" db="EMBL/GenBank/DDBJ databases">
        <authorList>
            <person name="de Groot N.N."/>
        </authorList>
    </citation>
    <scope>NUCLEOTIDE SEQUENCE [LARGE SCALE GENOMIC DNA]</scope>
    <source>
        <strain evidence="2 3">IBRC-M10418</strain>
    </source>
</reference>
<dbReference type="Gene3D" id="3.60.15.10">
    <property type="entry name" value="Ribonuclease Z/Hydroxyacylglutathione hydrolase-like"/>
    <property type="match status" value="1"/>
</dbReference>
<evidence type="ECO:0000313" key="3">
    <source>
        <dbReference type="Proteomes" id="UP000199215"/>
    </source>
</evidence>
<protein>
    <submittedName>
        <fullName evidence="2">Uncharacterized protein</fullName>
    </submittedName>
</protein>
<dbReference type="Proteomes" id="UP000199215">
    <property type="component" value="Unassembled WGS sequence"/>
</dbReference>
<dbReference type="RefSeq" id="WP_245710160.1">
    <property type="nucleotide sequence ID" value="NZ_FNWU01000006.1"/>
</dbReference>
<name>A0A1H6J343_9EURY</name>
<keyword evidence="3" id="KW-1185">Reference proteome</keyword>
<feature type="compositionally biased region" description="Acidic residues" evidence="1">
    <location>
        <begin position="1"/>
        <end position="30"/>
    </location>
</feature>
<gene>
    <name evidence="2" type="ORF">SAMN05192561_10640</name>
</gene>
<feature type="region of interest" description="Disordered" evidence="1">
    <location>
        <begin position="1"/>
        <end position="34"/>
    </location>
</feature>
<dbReference type="STRING" id="1267564.SAMN05192561_10640"/>
<evidence type="ECO:0000256" key="1">
    <source>
        <dbReference type="SAM" id="MobiDB-lite"/>
    </source>
</evidence>